<accession>A0ABW8FRK4</accession>
<gene>
    <name evidence="4" type="ORF">ACIP2Z_37650</name>
</gene>
<feature type="domain" description="Effector-associated" evidence="2">
    <location>
        <begin position="41"/>
        <end position="124"/>
    </location>
</feature>
<dbReference type="Pfam" id="PF19916">
    <property type="entry name" value="VMAP-M0"/>
    <property type="match status" value="1"/>
</dbReference>
<evidence type="ECO:0000259" key="2">
    <source>
        <dbReference type="Pfam" id="PF19956"/>
    </source>
</evidence>
<proteinExistence type="predicted"/>
<dbReference type="RefSeq" id="WP_402076119.1">
    <property type="nucleotide sequence ID" value="NZ_JBIVGG010000020.1"/>
</dbReference>
<dbReference type="Pfam" id="PF20028">
    <property type="entry name" value="VMAP-C"/>
    <property type="match status" value="1"/>
</dbReference>
<feature type="domain" description="vWA-MoxR associated protein middle region 0" evidence="1">
    <location>
        <begin position="132"/>
        <end position="233"/>
    </location>
</feature>
<name>A0ABW8FRK4_9ACTN</name>
<dbReference type="InterPro" id="IPR045555">
    <property type="entry name" value="VMAP-M0"/>
</dbReference>
<comment type="caution">
    <text evidence="4">The sequence shown here is derived from an EMBL/GenBank/DDBJ whole genome shotgun (WGS) entry which is preliminary data.</text>
</comment>
<organism evidence="4 5">
    <name type="scientific">Streptomyces iakyrus</name>
    <dbReference type="NCBI Taxonomy" id="68219"/>
    <lineage>
        <taxon>Bacteria</taxon>
        <taxon>Bacillati</taxon>
        <taxon>Actinomycetota</taxon>
        <taxon>Actinomycetes</taxon>
        <taxon>Kitasatosporales</taxon>
        <taxon>Streptomycetaceae</taxon>
        <taxon>Streptomyces</taxon>
    </lineage>
</organism>
<feature type="domain" description="vWA-MoxR associated protein C-terminal" evidence="3">
    <location>
        <begin position="266"/>
        <end position="493"/>
    </location>
</feature>
<protein>
    <submittedName>
        <fullName evidence="4">Uncharacterized protein</fullName>
    </submittedName>
</protein>
<keyword evidence="5" id="KW-1185">Reference proteome</keyword>
<dbReference type="InterPro" id="IPR045431">
    <property type="entry name" value="EAD2"/>
</dbReference>
<dbReference type="InterPro" id="IPR045450">
    <property type="entry name" value="VMAP_C"/>
</dbReference>
<evidence type="ECO:0000259" key="3">
    <source>
        <dbReference type="Pfam" id="PF20028"/>
    </source>
</evidence>
<reference evidence="4 5" key="1">
    <citation type="submission" date="2024-10" db="EMBL/GenBank/DDBJ databases">
        <title>The Natural Products Discovery Center: Release of the First 8490 Sequenced Strains for Exploring Actinobacteria Biosynthetic Diversity.</title>
        <authorList>
            <person name="Kalkreuter E."/>
            <person name="Kautsar S.A."/>
            <person name="Yang D."/>
            <person name="Bader C.D."/>
            <person name="Teijaro C.N."/>
            <person name="Fluegel L."/>
            <person name="Davis C.M."/>
            <person name="Simpson J.R."/>
            <person name="Lauterbach L."/>
            <person name="Steele A.D."/>
            <person name="Gui C."/>
            <person name="Meng S."/>
            <person name="Li G."/>
            <person name="Viehrig K."/>
            <person name="Ye F."/>
            <person name="Su P."/>
            <person name="Kiefer A.F."/>
            <person name="Nichols A."/>
            <person name="Cepeda A.J."/>
            <person name="Yan W."/>
            <person name="Fan B."/>
            <person name="Jiang Y."/>
            <person name="Adhikari A."/>
            <person name="Zheng C.-J."/>
            <person name="Schuster L."/>
            <person name="Cowan T.M."/>
            <person name="Smanski M.J."/>
            <person name="Chevrette M.G."/>
            <person name="De Carvalho L.P.S."/>
            <person name="Shen B."/>
        </authorList>
    </citation>
    <scope>NUCLEOTIDE SEQUENCE [LARGE SCALE GENOMIC DNA]</scope>
    <source>
        <strain evidence="4 5">NPDC089932</strain>
    </source>
</reference>
<evidence type="ECO:0000259" key="1">
    <source>
        <dbReference type="Pfam" id="PF19916"/>
    </source>
</evidence>
<dbReference type="EMBL" id="JBIVGG010000020">
    <property type="protein sequence ID" value="MFJ4084657.1"/>
    <property type="molecule type" value="Genomic_DNA"/>
</dbReference>
<evidence type="ECO:0000313" key="5">
    <source>
        <dbReference type="Proteomes" id="UP001617511"/>
    </source>
</evidence>
<dbReference type="Proteomes" id="UP001617511">
    <property type="component" value="Unassembled WGS sequence"/>
</dbReference>
<dbReference type="Pfam" id="PF19956">
    <property type="entry name" value="EAD2"/>
    <property type="match status" value="1"/>
</dbReference>
<evidence type="ECO:0000313" key="4">
    <source>
        <dbReference type="EMBL" id="MFJ4084657.1"/>
    </source>
</evidence>
<sequence>MTGHSILRVAEPVHAWMPYGETGMADTIEDPSDWARTSRLVEVLERTRPMGDPELRRQCLQVAGGRLSIDLGGLVLQGVNTRSQLYDVVRLLGDIPGGLLVLAETVRFFAPGARSTEAFHHLVRSTFVQSPLTEAELEDVQDLLRQAPKVPVGRIHRAARGTYERLPAGHEDIVLAFEHLVEANARTDGVFPFMLYVEYVAALAPGQLARRLREWNAAVSEGLGLRDALDTARASLVPVPPEPTEGMGYLAVRIERSDDGDALGEYLVSSWTKEDVSSPARPDFLDFACSAGDLEMTVERAISSGEASLAGLDTPVQLEFVLGRDLVDLPIDEFSTHRSSGLPRSLVRHYQTVIRSLERQHDPSIQRVLKRRWRSLRDTPHECSWQACGGAGGLTPSGLQDLLGRDKDGRVVAVALLDAPRKPEPGTVHSYDVALREGVPAMLWARSAGAVLGLGELADRLFEANELDTLASKVHEFRGTLVPDGVLVLIDDPENVYVPLRRYQSPQHKGRTQS</sequence>